<protein>
    <submittedName>
        <fullName evidence="2">Uncharacterized protein</fullName>
    </submittedName>
</protein>
<dbReference type="EMBL" id="JBBWWQ010000018">
    <property type="protein sequence ID" value="KAK8921948.1"/>
    <property type="molecule type" value="Genomic_DNA"/>
</dbReference>
<evidence type="ECO:0000313" key="2">
    <source>
        <dbReference type="EMBL" id="KAK8921948.1"/>
    </source>
</evidence>
<comment type="caution">
    <text evidence="2">The sequence shown here is derived from an EMBL/GenBank/DDBJ whole genome shotgun (WGS) entry which is preliminary data.</text>
</comment>
<sequence>METCVSIHNSSGHMHGESEEGEDGGRADNGGAIRYASDRHLPPVRSPSRSNFEVSGNLQVIPLPPELFLLFSRICY</sequence>
<dbReference type="Proteomes" id="UP001418222">
    <property type="component" value="Unassembled WGS sequence"/>
</dbReference>
<gene>
    <name evidence="2" type="ORF">KSP39_PZI020549</name>
</gene>
<accession>A0AAP0B0S2</accession>
<feature type="region of interest" description="Disordered" evidence="1">
    <location>
        <begin position="1"/>
        <end position="48"/>
    </location>
</feature>
<dbReference type="AlphaFoldDB" id="A0AAP0B0S2"/>
<name>A0AAP0B0S2_9ASPA</name>
<keyword evidence="3" id="KW-1185">Reference proteome</keyword>
<feature type="compositionally biased region" description="Basic and acidic residues" evidence="1">
    <location>
        <begin position="14"/>
        <end position="26"/>
    </location>
</feature>
<proteinExistence type="predicted"/>
<organism evidence="2 3">
    <name type="scientific">Platanthera zijinensis</name>
    <dbReference type="NCBI Taxonomy" id="2320716"/>
    <lineage>
        <taxon>Eukaryota</taxon>
        <taxon>Viridiplantae</taxon>
        <taxon>Streptophyta</taxon>
        <taxon>Embryophyta</taxon>
        <taxon>Tracheophyta</taxon>
        <taxon>Spermatophyta</taxon>
        <taxon>Magnoliopsida</taxon>
        <taxon>Liliopsida</taxon>
        <taxon>Asparagales</taxon>
        <taxon>Orchidaceae</taxon>
        <taxon>Orchidoideae</taxon>
        <taxon>Orchideae</taxon>
        <taxon>Orchidinae</taxon>
        <taxon>Platanthera</taxon>
    </lineage>
</organism>
<reference evidence="2 3" key="1">
    <citation type="journal article" date="2022" name="Nat. Plants">
        <title>Genomes of leafy and leafless Platanthera orchids illuminate the evolution of mycoheterotrophy.</title>
        <authorList>
            <person name="Li M.H."/>
            <person name="Liu K.W."/>
            <person name="Li Z."/>
            <person name="Lu H.C."/>
            <person name="Ye Q.L."/>
            <person name="Zhang D."/>
            <person name="Wang J.Y."/>
            <person name="Li Y.F."/>
            <person name="Zhong Z.M."/>
            <person name="Liu X."/>
            <person name="Yu X."/>
            <person name="Liu D.K."/>
            <person name="Tu X.D."/>
            <person name="Liu B."/>
            <person name="Hao Y."/>
            <person name="Liao X.Y."/>
            <person name="Jiang Y.T."/>
            <person name="Sun W.H."/>
            <person name="Chen J."/>
            <person name="Chen Y.Q."/>
            <person name="Ai Y."/>
            <person name="Zhai J.W."/>
            <person name="Wu S.S."/>
            <person name="Zhou Z."/>
            <person name="Hsiao Y.Y."/>
            <person name="Wu W.L."/>
            <person name="Chen Y.Y."/>
            <person name="Lin Y.F."/>
            <person name="Hsu J.L."/>
            <person name="Li C.Y."/>
            <person name="Wang Z.W."/>
            <person name="Zhao X."/>
            <person name="Zhong W.Y."/>
            <person name="Ma X.K."/>
            <person name="Ma L."/>
            <person name="Huang J."/>
            <person name="Chen G.Z."/>
            <person name="Huang M.Z."/>
            <person name="Huang L."/>
            <person name="Peng D.H."/>
            <person name="Luo Y.B."/>
            <person name="Zou S.Q."/>
            <person name="Chen S.P."/>
            <person name="Lan S."/>
            <person name="Tsai W.C."/>
            <person name="Van de Peer Y."/>
            <person name="Liu Z.J."/>
        </authorList>
    </citation>
    <scope>NUCLEOTIDE SEQUENCE [LARGE SCALE GENOMIC DNA]</scope>
    <source>
        <strain evidence="2">Lor287</strain>
    </source>
</reference>
<evidence type="ECO:0000256" key="1">
    <source>
        <dbReference type="SAM" id="MobiDB-lite"/>
    </source>
</evidence>
<evidence type="ECO:0000313" key="3">
    <source>
        <dbReference type="Proteomes" id="UP001418222"/>
    </source>
</evidence>